<sequence length="112" mass="13580">MEFDPQDLPYILLIFSGMLFYNLPIFMLFWLFYDDNRMLTIKKATKIQQINYRFLLFNIVLYIPYLYLYNLLTIIFDRLPPLWITIIPVICSWINIKLSNSLLDKAKENTEQ</sequence>
<feature type="transmembrane region" description="Helical" evidence="1">
    <location>
        <begin position="82"/>
        <end position="98"/>
    </location>
</feature>
<dbReference type="RefSeq" id="WP_218283830.1">
    <property type="nucleotide sequence ID" value="NZ_CP078093.1"/>
</dbReference>
<reference evidence="2" key="1">
    <citation type="submission" date="2021-07" db="EMBL/GenBank/DDBJ databases">
        <title>Complete genome sequence of Crassaminicella sp. 143-21, isolated from a deep-sea hydrothermal vent.</title>
        <authorList>
            <person name="Li X."/>
        </authorList>
    </citation>
    <scope>NUCLEOTIDE SEQUENCE</scope>
    <source>
        <strain evidence="2">143-21</strain>
    </source>
</reference>
<gene>
    <name evidence="2" type="ORF">KVH43_05435</name>
</gene>
<evidence type="ECO:0000256" key="1">
    <source>
        <dbReference type="SAM" id="Phobius"/>
    </source>
</evidence>
<feature type="transmembrane region" description="Helical" evidence="1">
    <location>
        <begin position="54"/>
        <end position="76"/>
    </location>
</feature>
<dbReference type="EMBL" id="CP078093">
    <property type="protein sequence ID" value="QXM07144.1"/>
    <property type="molecule type" value="Genomic_DNA"/>
</dbReference>
<evidence type="ECO:0000313" key="2">
    <source>
        <dbReference type="EMBL" id="QXM07144.1"/>
    </source>
</evidence>
<accession>A0ABX8RDI2</accession>
<protein>
    <submittedName>
        <fullName evidence="2">Uncharacterized protein</fullName>
    </submittedName>
</protein>
<keyword evidence="3" id="KW-1185">Reference proteome</keyword>
<keyword evidence="1" id="KW-0472">Membrane</keyword>
<organism evidence="2 3">
    <name type="scientific">Crassaminicella indica</name>
    <dbReference type="NCBI Taxonomy" id="2855394"/>
    <lineage>
        <taxon>Bacteria</taxon>
        <taxon>Bacillati</taxon>
        <taxon>Bacillota</taxon>
        <taxon>Clostridia</taxon>
        <taxon>Eubacteriales</taxon>
        <taxon>Clostridiaceae</taxon>
        <taxon>Crassaminicella</taxon>
    </lineage>
</organism>
<keyword evidence="1" id="KW-1133">Transmembrane helix</keyword>
<evidence type="ECO:0000313" key="3">
    <source>
        <dbReference type="Proteomes" id="UP000886818"/>
    </source>
</evidence>
<dbReference type="Proteomes" id="UP000886818">
    <property type="component" value="Chromosome"/>
</dbReference>
<feature type="transmembrane region" description="Helical" evidence="1">
    <location>
        <begin position="12"/>
        <end position="33"/>
    </location>
</feature>
<name>A0ABX8RDI2_9CLOT</name>
<proteinExistence type="predicted"/>
<keyword evidence="1" id="KW-0812">Transmembrane</keyword>